<dbReference type="NCBIfam" id="TIGR03636">
    <property type="entry name" value="uL23_arch"/>
    <property type="match status" value="1"/>
</dbReference>
<evidence type="ECO:0000256" key="6">
    <source>
        <dbReference type="HAMAP-Rule" id="MF_01369"/>
    </source>
</evidence>
<dbReference type="InterPro" id="IPR012678">
    <property type="entry name" value="Ribosomal_uL23/eL15/eS24_sf"/>
</dbReference>
<dbReference type="RefSeq" id="WP_009073475.1">
    <property type="nucleotide sequence ID" value="NZ_JH597768.1"/>
</dbReference>
<evidence type="ECO:0000256" key="2">
    <source>
        <dbReference type="ARBA" id="ARBA00022730"/>
    </source>
</evidence>
<dbReference type="Proteomes" id="UP000003980">
    <property type="component" value="Unassembled WGS sequence"/>
</dbReference>
<comment type="subunit">
    <text evidence="6">Part of the 50S ribosomal subunit. Contacts protein L29.</text>
</comment>
<evidence type="ECO:0000256" key="3">
    <source>
        <dbReference type="ARBA" id="ARBA00022884"/>
    </source>
</evidence>
<reference evidence="8 9" key="1">
    <citation type="submission" date="2012-01" db="EMBL/GenBank/DDBJ databases">
        <title>Improved High-Quality Draft sequence of Metallosphaera yellowstonensis MK1.</title>
        <authorList>
            <consortium name="US DOE Joint Genome Institute"/>
            <person name="Lucas S."/>
            <person name="Han J."/>
            <person name="Cheng J.-F."/>
            <person name="Goodwin L."/>
            <person name="Pitluck S."/>
            <person name="Peters L."/>
            <person name="Teshima H."/>
            <person name="Detter J.C."/>
            <person name="Han C."/>
            <person name="Tapia R."/>
            <person name="Land M."/>
            <person name="Hauser L."/>
            <person name="Kyrpides N."/>
            <person name="Kozubal M."/>
            <person name="Macur R.E."/>
            <person name="Jay Z."/>
            <person name="Inskeep W."/>
            <person name="Woyke T."/>
        </authorList>
    </citation>
    <scope>NUCLEOTIDE SEQUENCE [LARGE SCALE GENOMIC DNA]</scope>
    <source>
        <strain evidence="8 9">MK1</strain>
    </source>
</reference>
<accession>H2C6K0</accession>
<organism evidence="8 9">
    <name type="scientific">Metallosphaera yellowstonensis MK1</name>
    <dbReference type="NCBI Taxonomy" id="671065"/>
    <lineage>
        <taxon>Archaea</taxon>
        <taxon>Thermoproteota</taxon>
        <taxon>Thermoprotei</taxon>
        <taxon>Sulfolobales</taxon>
        <taxon>Sulfolobaceae</taxon>
        <taxon>Metallosphaera</taxon>
    </lineage>
</organism>
<keyword evidence="4 6" id="KW-0689">Ribosomal protein</keyword>
<evidence type="ECO:0000256" key="7">
    <source>
        <dbReference type="RuleBase" id="RU003934"/>
    </source>
</evidence>
<evidence type="ECO:0000256" key="1">
    <source>
        <dbReference type="ARBA" id="ARBA00006700"/>
    </source>
</evidence>
<proteinExistence type="inferred from homology"/>
<dbReference type="EMBL" id="JH597768">
    <property type="protein sequence ID" value="EHP69427.1"/>
    <property type="molecule type" value="Genomic_DNA"/>
</dbReference>
<gene>
    <name evidence="6" type="primary">rpl23</name>
    <name evidence="8" type="ORF">MetMK1DRAFT_00021830</name>
</gene>
<dbReference type="GO" id="GO:0006412">
    <property type="term" value="P:translation"/>
    <property type="evidence" value="ECO:0007669"/>
    <property type="project" value="UniProtKB-UniRule"/>
</dbReference>
<comment type="function">
    <text evidence="6">Binds to 23S rRNA. One of the proteins that surrounds the polypeptide exit tunnel on the outside of the ribosome.</text>
</comment>
<dbReference type="NCBIfam" id="NF011118">
    <property type="entry name" value="PRK14548.1"/>
    <property type="match status" value="1"/>
</dbReference>
<protein>
    <recommendedName>
        <fullName evidence="6">Large ribosomal subunit protein uL23</fullName>
    </recommendedName>
</protein>
<evidence type="ECO:0000256" key="4">
    <source>
        <dbReference type="ARBA" id="ARBA00022980"/>
    </source>
</evidence>
<dbReference type="Pfam" id="PF00276">
    <property type="entry name" value="Ribosomal_L23"/>
    <property type="match status" value="1"/>
</dbReference>
<dbReference type="PROSITE" id="PS00050">
    <property type="entry name" value="RIBOSOMAL_L23"/>
    <property type="match status" value="1"/>
</dbReference>
<dbReference type="HAMAP" id="MF_01369_A">
    <property type="entry name" value="Ribosomal_uL23_A"/>
    <property type="match status" value="1"/>
</dbReference>
<dbReference type="InterPro" id="IPR012677">
    <property type="entry name" value="Nucleotide-bd_a/b_plait_sf"/>
</dbReference>
<dbReference type="eggNOG" id="arCOG04072">
    <property type="taxonomic scope" value="Archaea"/>
</dbReference>
<dbReference type="OrthoDB" id="7751at2157"/>
<keyword evidence="5 6" id="KW-0687">Ribonucleoprotein</keyword>
<dbReference type="InterPro" id="IPR001014">
    <property type="entry name" value="Ribosomal_uL23_CS"/>
</dbReference>
<dbReference type="GO" id="GO:0003735">
    <property type="term" value="F:structural constituent of ribosome"/>
    <property type="evidence" value="ECO:0007669"/>
    <property type="project" value="UniProtKB-UniRule"/>
</dbReference>
<dbReference type="PANTHER" id="PTHR11620">
    <property type="entry name" value="60S RIBOSOMAL PROTEIN L23A"/>
    <property type="match status" value="1"/>
</dbReference>
<dbReference type="HOGENOM" id="CLU_037562_4_2_2"/>
<dbReference type="InterPro" id="IPR019985">
    <property type="entry name" value="Ribosomal_uL23"/>
</dbReference>
<dbReference type="Gene3D" id="3.30.70.330">
    <property type="match status" value="1"/>
</dbReference>
<name>H2C6K0_9CREN</name>
<dbReference type="STRING" id="671065.MetMK1DRAFT_00021830"/>
<dbReference type="GO" id="GO:1990904">
    <property type="term" value="C:ribonucleoprotein complex"/>
    <property type="evidence" value="ECO:0007669"/>
    <property type="project" value="UniProtKB-KW"/>
</dbReference>
<evidence type="ECO:0000256" key="5">
    <source>
        <dbReference type="ARBA" id="ARBA00023274"/>
    </source>
</evidence>
<comment type="similarity">
    <text evidence="1 6 7">Belongs to the universal ribosomal protein uL23 family.</text>
</comment>
<dbReference type="GO" id="GO:0005840">
    <property type="term" value="C:ribosome"/>
    <property type="evidence" value="ECO:0007669"/>
    <property type="project" value="UniProtKB-UniRule"/>
</dbReference>
<dbReference type="InterPro" id="IPR013025">
    <property type="entry name" value="Ribosomal_uL23-like"/>
</dbReference>
<keyword evidence="2 6" id="KW-0699">rRNA-binding</keyword>
<sequence length="81" mass="9179">MIKQAISTEKAVKLMENVNTIVIVVDRDLTKKDIKREVEKTFNVKVEKVNVVITPHGEKKAYVKLKPEYKATEVAQKLGIA</sequence>
<dbReference type="AlphaFoldDB" id="H2C6K0"/>
<evidence type="ECO:0000313" key="8">
    <source>
        <dbReference type="EMBL" id="EHP69427.1"/>
    </source>
</evidence>
<dbReference type="SUPFAM" id="SSF54189">
    <property type="entry name" value="Ribosomal proteins S24e, L23 and L15e"/>
    <property type="match status" value="1"/>
</dbReference>
<keyword evidence="3 6" id="KW-0694">RNA-binding</keyword>
<evidence type="ECO:0000313" key="9">
    <source>
        <dbReference type="Proteomes" id="UP000003980"/>
    </source>
</evidence>
<dbReference type="GO" id="GO:0019843">
    <property type="term" value="F:rRNA binding"/>
    <property type="evidence" value="ECO:0007669"/>
    <property type="project" value="UniProtKB-UniRule"/>
</dbReference>
<keyword evidence="9" id="KW-1185">Reference proteome</keyword>